<protein>
    <submittedName>
        <fullName evidence="1">Uncharacterized protein</fullName>
    </submittedName>
</protein>
<sequence>MYADGIDWFQYKALISLYSVLLLARRILIVESARPIIQSTDNQLCTR</sequence>
<feature type="non-terminal residue" evidence="1">
    <location>
        <position position="1"/>
    </location>
</feature>
<dbReference type="Proteomes" id="UP000663862">
    <property type="component" value="Unassembled WGS sequence"/>
</dbReference>
<dbReference type="EMBL" id="CAJOBQ010004841">
    <property type="protein sequence ID" value="CAF4645036.1"/>
    <property type="molecule type" value="Genomic_DNA"/>
</dbReference>
<evidence type="ECO:0000313" key="1">
    <source>
        <dbReference type="EMBL" id="CAF4645036.1"/>
    </source>
</evidence>
<proteinExistence type="predicted"/>
<evidence type="ECO:0000313" key="2">
    <source>
        <dbReference type="Proteomes" id="UP000663862"/>
    </source>
</evidence>
<gene>
    <name evidence="1" type="ORF">TSG867_LOCUS30428</name>
</gene>
<accession>A0A821EZA6</accession>
<reference evidence="1" key="1">
    <citation type="submission" date="2021-02" db="EMBL/GenBank/DDBJ databases">
        <authorList>
            <person name="Nowell W R."/>
        </authorList>
    </citation>
    <scope>NUCLEOTIDE SEQUENCE</scope>
</reference>
<comment type="caution">
    <text evidence="1">The sequence shown here is derived from an EMBL/GenBank/DDBJ whole genome shotgun (WGS) entry which is preliminary data.</text>
</comment>
<organism evidence="1 2">
    <name type="scientific">Rotaria socialis</name>
    <dbReference type="NCBI Taxonomy" id="392032"/>
    <lineage>
        <taxon>Eukaryota</taxon>
        <taxon>Metazoa</taxon>
        <taxon>Spiralia</taxon>
        <taxon>Gnathifera</taxon>
        <taxon>Rotifera</taxon>
        <taxon>Eurotatoria</taxon>
        <taxon>Bdelloidea</taxon>
        <taxon>Philodinida</taxon>
        <taxon>Philodinidae</taxon>
        <taxon>Rotaria</taxon>
    </lineage>
</organism>
<dbReference type="AlphaFoldDB" id="A0A821EZA6"/>
<name>A0A821EZA6_9BILA</name>